<dbReference type="GO" id="GO:0006950">
    <property type="term" value="P:response to stress"/>
    <property type="evidence" value="ECO:0007669"/>
    <property type="project" value="TreeGrafter"/>
</dbReference>
<evidence type="ECO:0000313" key="3">
    <source>
        <dbReference type="Proteomes" id="UP000249842"/>
    </source>
</evidence>
<gene>
    <name evidence="2" type="ORF">DJ021_09950</name>
</gene>
<dbReference type="InterPro" id="IPR039422">
    <property type="entry name" value="MarR/SlyA-like"/>
</dbReference>
<dbReference type="PANTHER" id="PTHR33164">
    <property type="entry name" value="TRANSCRIPTIONAL REGULATOR, MARR FAMILY"/>
    <property type="match status" value="1"/>
</dbReference>
<keyword evidence="3" id="KW-1185">Reference proteome</keyword>
<dbReference type="InterPro" id="IPR036390">
    <property type="entry name" value="WH_DNA-bd_sf"/>
</dbReference>
<proteinExistence type="predicted"/>
<name>A0A328B2G7_9CAUL</name>
<dbReference type="PANTHER" id="PTHR33164:SF43">
    <property type="entry name" value="HTH-TYPE TRANSCRIPTIONAL REPRESSOR YETL"/>
    <property type="match status" value="1"/>
</dbReference>
<dbReference type="OrthoDB" id="32523at2"/>
<dbReference type="InterPro" id="IPR000835">
    <property type="entry name" value="HTH_MarR-typ"/>
</dbReference>
<reference evidence="3" key="1">
    <citation type="submission" date="2018-05" db="EMBL/GenBank/DDBJ databases">
        <authorList>
            <person name="Li X."/>
        </authorList>
    </citation>
    <scope>NUCLEOTIDE SEQUENCE [LARGE SCALE GENOMIC DNA]</scope>
    <source>
        <strain evidence="3">HKS-05</strain>
    </source>
</reference>
<dbReference type="SMART" id="SM00347">
    <property type="entry name" value="HTH_MARR"/>
    <property type="match status" value="1"/>
</dbReference>
<accession>A0A328B2G7</accession>
<dbReference type="EMBL" id="QFYP01000001">
    <property type="protein sequence ID" value="RAK60106.1"/>
    <property type="molecule type" value="Genomic_DNA"/>
</dbReference>
<dbReference type="Gene3D" id="1.10.10.10">
    <property type="entry name" value="Winged helix-like DNA-binding domain superfamily/Winged helix DNA-binding domain"/>
    <property type="match status" value="1"/>
</dbReference>
<dbReference type="AlphaFoldDB" id="A0A328B2G7"/>
<protein>
    <recommendedName>
        <fullName evidence="1">HTH marR-type domain-containing protein</fullName>
    </recommendedName>
</protein>
<dbReference type="GO" id="GO:0003700">
    <property type="term" value="F:DNA-binding transcription factor activity"/>
    <property type="evidence" value="ECO:0007669"/>
    <property type="project" value="InterPro"/>
</dbReference>
<dbReference type="PROSITE" id="PS50995">
    <property type="entry name" value="HTH_MARR_2"/>
    <property type="match status" value="1"/>
</dbReference>
<evidence type="ECO:0000313" key="2">
    <source>
        <dbReference type="EMBL" id="RAK60106.1"/>
    </source>
</evidence>
<comment type="caution">
    <text evidence="2">The sequence shown here is derived from an EMBL/GenBank/DDBJ whole genome shotgun (WGS) entry which is preliminary data.</text>
</comment>
<dbReference type="RefSeq" id="WP_111457399.1">
    <property type="nucleotide sequence ID" value="NZ_QFYP01000001.1"/>
</dbReference>
<dbReference type="Pfam" id="PF12802">
    <property type="entry name" value="MarR_2"/>
    <property type="match status" value="1"/>
</dbReference>
<dbReference type="InterPro" id="IPR036388">
    <property type="entry name" value="WH-like_DNA-bd_sf"/>
</dbReference>
<dbReference type="SUPFAM" id="SSF46785">
    <property type="entry name" value="Winged helix' DNA-binding domain"/>
    <property type="match status" value="1"/>
</dbReference>
<organism evidence="2 3">
    <name type="scientific">Phenylobacterium hankyongense</name>
    <dbReference type="NCBI Taxonomy" id="1813876"/>
    <lineage>
        <taxon>Bacteria</taxon>
        <taxon>Pseudomonadati</taxon>
        <taxon>Pseudomonadota</taxon>
        <taxon>Alphaproteobacteria</taxon>
        <taxon>Caulobacterales</taxon>
        <taxon>Caulobacteraceae</taxon>
        <taxon>Phenylobacterium</taxon>
    </lineage>
</organism>
<feature type="domain" description="HTH marR-type" evidence="1">
    <location>
        <begin position="10"/>
        <end position="142"/>
    </location>
</feature>
<dbReference type="Proteomes" id="UP000249842">
    <property type="component" value="Unassembled WGS sequence"/>
</dbReference>
<sequence>MPPVVEDHAHAQVFDEIAQIERLVRLSVGQQLPVGLTYPQYEVLKLLARRGDGLTPREIAAALLMTKNGLTNTLQRLAVRKLIAVGEDPADGRKKRVWLTTDGRAAHGQAMAAIRPKVERLREGFTQKEFRDALPFLRALRGWLGEGD</sequence>
<evidence type="ECO:0000259" key="1">
    <source>
        <dbReference type="PROSITE" id="PS50995"/>
    </source>
</evidence>